<dbReference type="EMBL" id="LCKD01000001">
    <property type="protein sequence ID" value="KKT90446.1"/>
    <property type="molecule type" value="Genomic_DNA"/>
</dbReference>
<dbReference type="GO" id="GO:0008080">
    <property type="term" value="F:N-acetyltransferase activity"/>
    <property type="evidence" value="ECO:0007669"/>
    <property type="project" value="InterPro"/>
</dbReference>
<sequence>MEIRNVKKEDITEIRNIYSKSYIDEESGRPKDEDVDYFTKKVEDYVDQTKESLGSDYYYLVAENNTKVIGVIGTRKPHVRLLPLAKTDNSVELYSLFVLEKNLGVGKSLVNKIIEICRQKGYSEMMVLSANRWKESWPFYDKLGFERAGTITELSGRLSQVWTREL</sequence>
<dbReference type="PANTHER" id="PTHR13947">
    <property type="entry name" value="GNAT FAMILY N-ACETYLTRANSFERASE"/>
    <property type="match status" value="1"/>
</dbReference>
<protein>
    <recommendedName>
        <fullName evidence="2">N-acetyltransferase domain-containing protein</fullName>
    </recommendedName>
</protein>
<dbReference type="PANTHER" id="PTHR13947:SF37">
    <property type="entry name" value="LD18367P"/>
    <property type="match status" value="1"/>
</dbReference>
<proteinExistence type="predicted"/>
<dbReference type="PROSITE" id="PS51186">
    <property type="entry name" value="GNAT"/>
    <property type="match status" value="1"/>
</dbReference>
<keyword evidence="1" id="KW-0808">Transferase</keyword>
<dbReference type="Gene3D" id="3.40.630.30">
    <property type="match status" value="1"/>
</dbReference>
<feature type="domain" description="N-acetyltransferase" evidence="2">
    <location>
        <begin position="1"/>
        <end position="166"/>
    </location>
</feature>
<evidence type="ECO:0000259" key="2">
    <source>
        <dbReference type="PROSITE" id="PS51186"/>
    </source>
</evidence>
<evidence type="ECO:0000313" key="4">
    <source>
        <dbReference type="Proteomes" id="UP000034368"/>
    </source>
</evidence>
<dbReference type="InterPro" id="IPR016181">
    <property type="entry name" value="Acyl_CoA_acyltransferase"/>
</dbReference>
<dbReference type="InterPro" id="IPR050769">
    <property type="entry name" value="NAT_camello-type"/>
</dbReference>
<dbReference type="Proteomes" id="UP000034368">
    <property type="component" value="Unassembled WGS sequence"/>
</dbReference>
<organism evidence="3 4">
    <name type="scientific">Candidatus Yanofskybacteria bacterium GW2011_GWB1_45_11</name>
    <dbReference type="NCBI Taxonomy" id="1619026"/>
    <lineage>
        <taxon>Bacteria</taxon>
        <taxon>Candidatus Yanofskyibacteriota</taxon>
    </lineage>
</organism>
<name>A0A0G1L3B8_9BACT</name>
<dbReference type="CDD" id="cd04301">
    <property type="entry name" value="NAT_SF"/>
    <property type="match status" value="1"/>
</dbReference>
<gene>
    <name evidence="3" type="ORF">UW90_C0001G0034</name>
</gene>
<comment type="caution">
    <text evidence="3">The sequence shown here is derived from an EMBL/GenBank/DDBJ whole genome shotgun (WGS) entry which is preliminary data.</text>
</comment>
<evidence type="ECO:0000313" key="3">
    <source>
        <dbReference type="EMBL" id="KKT90446.1"/>
    </source>
</evidence>
<dbReference type="AlphaFoldDB" id="A0A0G1L3B8"/>
<dbReference type="Pfam" id="PF00583">
    <property type="entry name" value="Acetyltransf_1"/>
    <property type="match status" value="1"/>
</dbReference>
<dbReference type="InterPro" id="IPR000182">
    <property type="entry name" value="GNAT_dom"/>
</dbReference>
<evidence type="ECO:0000256" key="1">
    <source>
        <dbReference type="ARBA" id="ARBA00022679"/>
    </source>
</evidence>
<reference evidence="3 4" key="1">
    <citation type="journal article" date="2015" name="Nature">
        <title>rRNA introns, odd ribosomes, and small enigmatic genomes across a large radiation of phyla.</title>
        <authorList>
            <person name="Brown C.T."/>
            <person name="Hug L.A."/>
            <person name="Thomas B.C."/>
            <person name="Sharon I."/>
            <person name="Castelle C.J."/>
            <person name="Singh A."/>
            <person name="Wilkins M.J."/>
            <person name="Williams K.H."/>
            <person name="Banfield J.F."/>
        </authorList>
    </citation>
    <scope>NUCLEOTIDE SEQUENCE [LARGE SCALE GENOMIC DNA]</scope>
</reference>
<dbReference type="SUPFAM" id="SSF55729">
    <property type="entry name" value="Acyl-CoA N-acyltransferases (Nat)"/>
    <property type="match status" value="1"/>
</dbReference>
<accession>A0A0G1L3B8</accession>